<accession>A0AAD4RVA2</accession>
<dbReference type="InterPro" id="IPR012337">
    <property type="entry name" value="RNaseH-like_sf"/>
</dbReference>
<dbReference type="GO" id="GO:0004523">
    <property type="term" value="F:RNA-DNA hybrid ribonuclease activity"/>
    <property type="evidence" value="ECO:0007669"/>
    <property type="project" value="InterPro"/>
</dbReference>
<dbReference type="InterPro" id="IPR052929">
    <property type="entry name" value="RNase_H-like_EbsB-rel"/>
</dbReference>
<sequence length="121" mass="13175">MFSNYYHAMNHTSTEEIITTHASIQANPKWCPPPTNVTKLNVDGSTKDNDSVVGIIARNDRGGFMGGQAIYFHESSPLCAEACGFVHMLNYAKEKGMDNCIVEGDAQVIINLINSSAQDPP</sequence>
<evidence type="ECO:0000259" key="1">
    <source>
        <dbReference type="Pfam" id="PF13456"/>
    </source>
</evidence>
<dbReference type="PANTHER" id="PTHR47074">
    <property type="entry name" value="BNAC02G40300D PROTEIN"/>
    <property type="match status" value="1"/>
</dbReference>
<comment type="caution">
    <text evidence="2">The sequence shown here is derived from an EMBL/GenBank/DDBJ whole genome shotgun (WGS) entry which is preliminary data.</text>
</comment>
<feature type="domain" description="RNase H type-1" evidence="1">
    <location>
        <begin position="41"/>
        <end position="118"/>
    </location>
</feature>
<reference evidence="2" key="1">
    <citation type="submission" date="2022-04" db="EMBL/GenBank/DDBJ databases">
        <title>A functionally conserved STORR gene fusion in Papaver species that diverged 16.8 million years ago.</title>
        <authorList>
            <person name="Catania T."/>
        </authorList>
    </citation>
    <scope>NUCLEOTIDE SEQUENCE</scope>
    <source>
        <strain evidence="2">S-188037</strain>
    </source>
</reference>
<gene>
    <name evidence="2" type="ORF">MKW98_002266</name>
</gene>
<dbReference type="Gene3D" id="3.30.420.10">
    <property type="entry name" value="Ribonuclease H-like superfamily/Ribonuclease H"/>
    <property type="match status" value="1"/>
</dbReference>
<dbReference type="AlphaFoldDB" id="A0AAD4RVA2"/>
<evidence type="ECO:0000313" key="2">
    <source>
        <dbReference type="EMBL" id="KAI3832720.1"/>
    </source>
</evidence>
<dbReference type="Pfam" id="PF13456">
    <property type="entry name" value="RVT_3"/>
    <property type="match status" value="1"/>
</dbReference>
<dbReference type="EMBL" id="JAJJMB010017986">
    <property type="protein sequence ID" value="KAI3832720.1"/>
    <property type="molecule type" value="Genomic_DNA"/>
</dbReference>
<dbReference type="PANTHER" id="PTHR47074:SF11">
    <property type="entry name" value="REVERSE TRANSCRIPTASE-LIKE PROTEIN"/>
    <property type="match status" value="1"/>
</dbReference>
<keyword evidence="3" id="KW-1185">Reference proteome</keyword>
<dbReference type="InterPro" id="IPR044730">
    <property type="entry name" value="RNase_H-like_dom_plant"/>
</dbReference>
<dbReference type="InterPro" id="IPR002156">
    <property type="entry name" value="RNaseH_domain"/>
</dbReference>
<dbReference type="GO" id="GO:0003676">
    <property type="term" value="F:nucleic acid binding"/>
    <property type="evidence" value="ECO:0007669"/>
    <property type="project" value="InterPro"/>
</dbReference>
<proteinExistence type="predicted"/>
<protein>
    <recommendedName>
        <fullName evidence="1">RNase H type-1 domain-containing protein</fullName>
    </recommendedName>
</protein>
<dbReference type="SUPFAM" id="SSF53098">
    <property type="entry name" value="Ribonuclease H-like"/>
    <property type="match status" value="1"/>
</dbReference>
<organism evidence="2 3">
    <name type="scientific">Papaver atlanticum</name>
    <dbReference type="NCBI Taxonomy" id="357466"/>
    <lineage>
        <taxon>Eukaryota</taxon>
        <taxon>Viridiplantae</taxon>
        <taxon>Streptophyta</taxon>
        <taxon>Embryophyta</taxon>
        <taxon>Tracheophyta</taxon>
        <taxon>Spermatophyta</taxon>
        <taxon>Magnoliopsida</taxon>
        <taxon>Ranunculales</taxon>
        <taxon>Papaveraceae</taxon>
        <taxon>Papaveroideae</taxon>
        <taxon>Papaver</taxon>
    </lineage>
</organism>
<dbReference type="CDD" id="cd06222">
    <property type="entry name" value="RNase_H_like"/>
    <property type="match status" value="1"/>
</dbReference>
<evidence type="ECO:0000313" key="3">
    <source>
        <dbReference type="Proteomes" id="UP001202328"/>
    </source>
</evidence>
<dbReference type="InterPro" id="IPR036397">
    <property type="entry name" value="RNaseH_sf"/>
</dbReference>
<dbReference type="Proteomes" id="UP001202328">
    <property type="component" value="Unassembled WGS sequence"/>
</dbReference>
<name>A0AAD4RVA2_9MAGN</name>